<evidence type="ECO:0000259" key="2">
    <source>
        <dbReference type="Pfam" id="PF00582"/>
    </source>
</evidence>
<reference evidence="4 6" key="2">
    <citation type="submission" date="2020-12" db="EMBL/GenBank/DDBJ databases">
        <title>Draft genome sequence of Halomonas pacifica strain CARE-V15.</title>
        <authorList>
            <person name="Vignesh N."/>
            <person name="Thabitha A."/>
            <person name="Saravanan R."/>
            <person name="Manigandan V."/>
        </authorList>
    </citation>
    <scope>NUCLEOTIDE SEQUENCE [LARGE SCALE GENOMIC DNA]</scope>
    <source>
        <strain evidence="4 6">CARE-V15</strain>
    </source>
</reference>
<dbReference type="CDD" id="cd00293">
    <property type="entry name" value="USP-like"/>
    <property type="match status" value="1"/>
</dbReference>
<sequence length="146" mass="15874">MFHKILLPVDGSKGALKALEKAVELAKLTDAELYILCVFKHHSLLEASLSMVRPSKLDIPDDALKEYATEIAVQAKHDALERGATKVRAFVKGGRPSNTIVRFARKRDIDLIVIGSQGTNGDKTSYLLGSVSQRVASMAKCPTLVV</sequence>
<dbReference type="PANTHER" id="PTHR46268">
    <property type="entry name" value="STRESS RESPONSE PROTEIN NHAX"/>
    <property type="match status" value="1"/>
</dbReference>
<dbReference type="Pfam" id="PF00582">
    <property type="entry name" value="Usp"/>
    <property type="match status" value="1"/>
</dbReference>
<dbReference type="InterPro" id="IPR006016">
    <property type="entry name" value="UspA"/>
</dbReference>
<protein>
    <submittedName>
        <fullName evidence="3">Universal stress protein</fullName>
    </submittedName>
</protein>
<dbReference type="InterPro" id="IPR014729">
    <property type="entry name" value="Rossmann-like_a/b/a_fold"/>
</dbReference>
<dbReference type="EMBL" id="JAEDAF010000012">
    <property type="protein sequence ID" value="MBH8581039.1"/>
    <property type="molecule type" value="Genomic_DNA"/>
</dbReference>
<comment type="similarity">
    <text evidence="1">Belongs to the universal stress protein A family.</text>
</comment>
<dbReference type="RefSeq" id="WP_146801720.1">
    <property type="nucleotide sequence ID" value="NZ_BJUK01000006.1"/>
</dbReference>
<evidence type="ECO:0000313" key="3">
    <source>
        <dbReference type="EMBL" id="GEK46436.1"/>
    </source>
</evidence>
<organism evidence="3 5">
    <name type="scientific">Bisbaumannia pacifica</name>
    <dbReference type="NCBI Taxonomy" id="77098"/>
    <lineage>
        <taxon>Bacteria</taxon>
        <taxon>Pseudomonadati</taxon>
        <taxon>Pseudomonadota</taxon>
        <taxon>Gammaproteobacteria</taxon>
        <taxon>Oceanospirillales</taxon>
        <taxon>Halomonadaceae</taxon>
        <taxon>Bisbaumannia</taxon>
    </lineage>
</organism>
<gene>
    <name evidence="3" type="ORF">HPA02_07190</name>
    <name evidence="4" type="ORF">I7V36_13115</name>
</gene>
<keyword evidence="5" id="KW-1185">Reference proteome</keyword>
<evidence type="ECO:0000313" key="6">
    <source>
        <dbReference type="Proteomes" id="UP000651738"/>
    </source>
</evidence>
<dbReference type="AlphaFoldDB" id="A0A510X4T4"/>
<feature type="domain" description="UspA" evidence="2">
    <location>
        <begin position="1"/>
        <end position="146"/>
    </location>
</feature>
<evidence type="ECO:0000256" key="1">
    <source>
        <dbReference type="ARBA" id="ARBA00008791"/>
    </source>
</evidence>
<dbReference type="EMBL" id="BJUK01000006">
    <property type="protein sequence ID" value="GEK46436.1"/>
    <property type="molecule type" value="Genomic_DNA"/>
</dbReference>
<evidence type="ECO:0000313" key="5">
    <source>
        <dbReference type="Proteomes" id="UP000321275"/>
    </source>
</evidence>
<accession>A0A510X4T4</accession>
<name>A0A510X4T4_9GAMM</name>
<dbReference type="Proteomes" id="UP000651738">
    <property type="component" value="Unassembled WGS sequence"/>
</dbReference>
<dbReference type="Proteomes" id="UP000321275">
    <property type="component" value="Unassembled WGS sequence"/>
</dbReference>
<dbReference type="OrthoDB" id="9792500at2"/>
<dbReference type="Gene3D" id="3.40.50.620">
    <property type="entry name" value="HUPs"/>
    <property type="match status" value="1"/>
</dbReference>
<dbReference type="InterPro" id="IPR006015">
    <property type="entry name" value="Universal_stress_UspA"/>
</dbReference>
<dbReference type="PRINTS" id="PR01438">
    <property type="entry name" value="UNVRSLSTRESS"/>
</dbReference>
<reference evidence="3 5" key="1">
    <citation type="submission" date="2019-07" db="EMBL/GenBank/DDBJ databases">
        <title>Whole genome shotgun sequence of Halomonas pacifica NBRC 102220.</title>
        <authorList>
            <person name="Hosoyama A."/>
            <person name="Uohara A."/>
            <person name="Ohji S."/>
            <person name="Ichikawa N."/>
        </authorList>
    </citation>
    <scope>NUCLEOTIDE SEQUENCE [LARGE SCALE GENOMIC DNA]</scope>
    <source>
        <strain evidence="3 5">NBRC 102220</strain>
    </source>
</reference>
<dbReference type="PANTHER" id="PTHR46268:SF6">
    <property type="entry name" value="UNIVERSAL STRESS PROTEIN UP12"/>
    <property type="match status" value="1"/>
</dbReference>
<comment type="caution">
    <text evidence="3">The sequence shown here is derived from an EMBL/GenBank/DDBJ whole genome shotgun (WGS) entry which is preliminary data.</text>
</comment>
<evidence type="ECO:0000313" key="4">
    <source>
        <dbReference type="EMBL" id="MBH8581039.1"/>
    </source>
</evidence>
<dbReference type="SUPFAM" id="SSF52402">
    <property type="entry name" value="Adenine nucleotide alpha hydrolases-like"/>
    <property type="match status" value="1"/>
</dbReference>
<proteinExistence type="inferred from homology"/>